<feature type="transmembrane region" description="Helical" evidence="1">
    <location>
        <begin position="110"/>
        <end position="128"/>
    </location>
</feature>
<evidence type="ECO:0000256" key="1">
    <source>
        <dbReference type="SAM" id="Phobius"/>
    </source>
</evidence>
<proteinExistence type="predicted"/>
<dbReference type="Gene3D" id="1.20.144.10">
    <property type="entry name" value="Phosphatidic acid phosphatase type 2/haloperoxidase"/>
    <property type="match status" value="1"/>
</dbReference>
<reference evidence="3" key="1">
    <citation type="submission" date="2021-05" db="EMBL/GenBank/DDBJ databases">
        <title>Molecular characterization for Shewanella algae harboring chromosomal blaOXA-55-like strains isolated from clinical and environment sample.</title>
        <authorList>
            <person name="Ohama Y."/>
            <person name="Aoki K."/>
            <person name="Harada S."/>
            <person name="Moriya K."/>
            <person name="Ishii Y."/>
            <person name="Tateda K."/>
        </authorList>
    </citation>
    <scope>NUCLEOTIDE SEQUENCE</scope>
    <source>
        <strain evidence="3">JCM 11563</strain>
    </source>
</reference>
<feature type="transmembrane region" description="Helical" evidence="1">
    <location>
        <begin position="61"/>
        <end position="79"/>
    </location>
</feature>
<comment type="caution">
    <text evidence="3">The sequence shown here is derived from an EMBL/GenBank/DDBJ whole genome shotgun (WGS) entry which is preliminary data.</text>
</comment>
<feature type="transmembrane region" description="Helical" evidence="1">
    <location>
        <begin position="86"/>
        <end position="104"/>
    </location>
</feature>
<accession>A0ABQ4P598</accession>
<dbReference type="Pfam" id="PF01569">
    <property type="entry name" value="PAP2"/>
    <property type="match status" value="1"/>
</dbReference>
<evidence type="ECO:0000259" key="2">
    <source>
        <dbReference type="Pfam" id="PF01569"/>
    </source>
</evidence>
<dbReference type="SUPFAM" id="SSF48317">
    <property type="entry name" value="Acid phosphatase/Vanadium-dependent haloperoxidase"/>
    <property type="match status" value="1"/>
</dbReference>
<dbReference type="InterPro" id="IPR000326">
    <property type="entry name" value="PAP2/HPO"/>
</dbReference>
<keyword evidence="1" id="KW-0812">Transmembrane</keyword>
<keyword evidence="4" id="KW-1185">Reference proteome</keyword>
<evidence type="ECO:0000313" key="4">
    <source>
        <dbReference type="Proteomes" id="UP000887104"/>
    </source>
</evidence>
<protein>
    <recommendedName>
        <fullName evidence="2">Phosphatidic acid phosphatase type 2/haloperoxidase domain-containing protein</fullName>
    </recommendedName>
</protein>
<name>A0ABQ4P598_9GAMM</name>
<dbReference type="Proteomes" id="UP000887104">
    <property type="component" value="Unassembled WGS sequence"/>
</dbReference>
<dbReference type="InterPro" id="IPR036938">
    <property type="entry name" value="PAP2/HPO_sf"/>
</dbReference>
<keyword evidence="1" id="KW-1133">Transmembrane helix</keyword>
<sequence>MAIALVITLCLASVVRVSAKYIFGRTWPETWLHSATGSNPSWISDGVEAFHPFMAGAAYNSFPSGHALFTFALVSVFWWRFPNLSPLWLAAMLGAIAGQLGQNYHFLGDLLAGATLGLLCAQISIAISKRVLKHH</sequence>
<keyword evidence="1" id="KW-0472">Membrane</keyword>
<organism evidence="3 4">
    <name type="scientific">Shewanella sairae</name>
    <dbReference type="NCBI Taxonomy" id="190310"/>
    <lineage>
        <taxon>Bacteria</taxon>
        <taxon>Pseudomonadati</taxon>
        <taxon>Pseudomonadota</taxon>
        <taxon>Gammaproteobacteria</taxon>
        <taxon>Alteromonadales</taxon>
        <taxon>Shewanellaceae</taxon>
        <taxon>Shewanella</taxon>
    </lineage>
</organism>
<dbReference type="EMBL" id="BPEY01000011">
    <property type="protein sequence ID" value="GIU42650.1"/>
    <property type="molecule type" value="Genomic_DNA"/>
</dbReference>
<evidence type="ECO:0000313" key="3">
    <source>
        <dbReference type="EMBL" id="GIU42650.1"/>
    </source>
</evidence>
<feature type="domain" description="Phosphatidic acid phosphatase type 2/haloperoxidase" evidence="2">
    <location>
        <begin position="3"/>
        <end position="129"/>
    </location>
</feature>
<gene>
    <name evidence="3" type="ORF">TUM4438_09700</name>
</gene>